<evidence type="ECO:0000256" key="3">
    <source>
        <dbReference type="ARBA" id="ARBA00023015"/>
    </source>
</evidence>
<reference evidence="9" key="1">
    <citation type="journal article" date="2020" name="Stud. Mycol.">
        <title>101 Dothideomycetes genomes: a test case for predicting lifestyles and emergence of pathogens.</title>
        <authorList>
            <person name="Haridas S."/>
            <person name="Albert R."/>
            <person name="Binder M."/>
            <person name="Bloem J."/>
            <person name="Labutti K."/>
            <person name="Salamov A."/>
            <person name="Andreopoulos B."/>
            <person name="Baker S."/>
            <person name="Barry K."/>
            <person name="Bills G."/>
            <person name="Bluhm B."/>
            <person name="Cannon C."/>
            <person name="Castanera R."/>
            <person name="Culley D."/>
            <person name="Daum C."/>
            <person name="Ezra D."/>
            <person name="Gonzalez J."/>
            <person name="Henrissat B."/>
            <person name="Kuo A."/>
            <person name="Liang C."/>
            <person name="Lipzen A."/>
            <person name="Lutzoni F."/>
            <person name="Magnuson J."/>
            <person name="Mondo S."/>
            <person name="Nolan M."/>
            <person name="Ohm R."/>
            <person name="Pangilinan J."/>
            <person name="Park H.-J."/>
            <person name="Ramirez L."/>
            <person name="Alfaro M."/>
            <person name="Sun H."/>
            <person name="Tritt A."/>
            <person name="Yoshinaga Y."/>
            <person name="Zwiers L.-H."/>
            <person name="Turgeon B."/>
            <person name="Goodwin S."/>
            <person name="Spatafora J."/>
            <person name="Crous P."/>
            <person name="Grigoriev I."/>
        </authorList>
    </citation>
    <scope>NUCLEOTIDE SEQUENCE</scope>
    <source>
        <strain evidence="9">ATCC 36951</strain>
    </source>
</reference>
<evidence type="ECO:0000259" key="8">
    <source>
        <dbReference type="PROSITE" id="PS51088"/>
    </source>
</evidence>
<feature type="region of interest" description="Disordered" evidence="7">
    <location>
        <begin position="1"/>
        <end position="37"/>
    </location>
</feature>
<dbReference type="PANTHER" id="PTHR11834:SF0">
    <property type="entry name" value="PROTEIN SCALLOPED"/>
    <property type="match status" value="1"/>
</dbReference>
<evidence type="ECO:0000256" key="6">
    <source>
        <dbReference type="PROSITE-ProRule" id="PRU00505"/>
    </source>
</evidence>
<keyword evidence="3" id="KW-0805">Transcription regulation</keyword>
<keyword evidence="5" id="KW-0539">Nucleus</keyword>
<dbReference type="GO" id="GO:0000978">
    <property type="term" value="F:RNA polymerase II cis-regulatory region sequence-specific DNA binding"/>
    <property type="evidence" value="ECO:0007669"/>
    <property type="project" value="TreeGrafter"/>
</dbReference>
<feature type="compositionally biased region" description="Polar residues" evidence="7">
    <location>
        <begin position="562"/>
        <end position="575"/>
    </location>
</feature>
<name>A0A6A6CTT0_ZASCE</name>
<feature type="compositionally biased region" description="Polar residues" evidence="7">
    <location>
        <begin position="10"/>
        <end position="34"/>
    </location>
</feature>
<dbReference type="GeneID" id="54558340"/>
<feature type="DNA-binding region" description="TEA" evidence="6">
    <location>
        <begin position="130"/>
        <end position="204"/>
    </location>
</feature>
<accession>A0A6A6CTT0</accession>
<dbReference type="Pfam" id="PF01285">
    <property type="entry name" value="TEA"/>
    <property type="match status" value="1"/>
</dbReference>
<dbReference type="GO" id="GO:0000981">
    <property type="term" value="F:DNA-binding transcription factor activity, RNA polymerase II-specific"/>
    <property type="evidence" value="ECO:0007669"/>
    <property type="project" value="TreeGrafter"/>
</dbReference>
<evidence type="ECO:0000313" key="10">
    <source>
        <dbReference type="Proteomes" id="UP000799537"/>
    </source>
</evidence>
<dbReference type="GO" id="GO:0005634">
    <property type="term" value="C:nucleus"/>
    <property type="evidence" value="ECO:0007669"/>
    <property type="project" value="UniProtKB-SubCell"/>
</dbReference>
<dbReference type="RefSeq" id="XP_033671012.1">
    <property type="nucleotide sequence ID" value="XM_033805068.1"/>
</dbReference>
<proteinExistence type="inferred from homology"/>
<dbReference type="GO" id="GO:0005667">
    <property type="term" value="C:transcription regulator complex"/>
    <property type="evidence" value="ECO:0007669"/>
    <property type="project" value="TreeGrafter"/>
</dbReference>
<dbReference type="PROSITE" id="PS51088">
    <property type="entry name" value="TEA_2"/>
    <property type="match status" value="1"/>
</dbReference>
<dbReference type="Proteomes" id="UP000799537">
    <property type="component" value="Unassembled WGS sequence"/>
</dbReference>
<comment type="subcellular location">
    <subcellularLocation>
        <location evidence="1">Nucleus</location>
    </subcellularLocation>
</comment>
<dbReference type="InterPro" id="IPR038096">
    <property type="entry name" value="TEA/ATTS_sf"/>
</dbReference>
<dbReference type="PANTHER" id="PTHR11834">
    <property type="entry name" value="TRANSCRIPTIONAL ENHANCER FACTOR TEF RELATED"/>
    <property type="match status" value="1"/>
</dbReference>
<dbReference type="InterPro" id="IPR050937">
    <property type="entry name" value="TEC1_TEAD_TF"/>
</dbReference>
<keyword evidence="10" id="KW-1185">Reference proteome</keyword>
<gene>
    <name evidence="9" type="ORF">M409DRAFT_19729</name>
</gene>
<dbReference type="Gene3D" id="6.10.20.40">
    <property type="entry name" value="TEA/ATTS domain"/>
    <property type="match status" value="1"/>
</dbReference>
<keyword evidence="4" id="KW-0804">Transcription</keyword>
<dbReference type="InterPro" id="IPR000818">
    <property type="entry name" value="TEA/ATTS_dom"/>
</dbReference>
<evidence type="ECO:0000256" key="4">
    <source>
        <dbReference type="ARBA" id="ARBA00023163"/>
    </source>
</evidence>
<feature type="domain" description="TEA" evidence="8">
    <location>
        <begin position="130"/>
        <end position="204"/>
    </location>
</feature>
<organism evidence="9 10">
    <name type="scientific">Zasmidium cellare ATCC 36951</name>
    <dbReference type="NCBI Taxonomy" id="1080233"/>
    <lineage>
        <taxon>Eukaryota</taxon>
        <taxon>Fungi</taxon>
        <taxon>Dikarya</taxon>
        <taxon>Ascomycota</taxon>
        <taxon>Pezizomycotina</taxon>
        <taxon>Dothideomycetes</taxon>
        <taxon>Dothideomycetidae</taxon>
        <taxon>Mycosphaerellales</taxon>
        <taxon>Mycosphaerellaceae</taxon>
        <taxon>Zasmidium</taxon>
    </lineage>
</organism>
<feature type="region of interest" description="Disordered" evidence="7">
    <location>
        <begin position="536"/>
        <end position="579"/>
    </location>
</feature>
<evidence type="ECO:0000256" key="1">
    <source>
        <dbReference type="ARBA" id="ARBA00004123"/>
    </source>
</evidence>
<feature type="region of interest" description="Disordered" evidence="7">
    <location>
        <begin position="680"/>
        <end position="764"/>
    </location>
</feature>
<feature type="compositionally biased region" description="Polar residues" evidence="7">
    <location>
        <begin position="680"/>
        <end position="695"/>
    </location>
</feature>
<dbReference type="PROSITE" id="PS00554">
    <property type="entry name" value="TEA_1"/>
    <property type="match status" value="1"/>
</dbReference>
<dbReference type="EMBL" id="ML993586">
    <property type="protein sequence ID" value="KAF2170123.1"/>
    <property type="molecule type" value="Genomic_DNA"/>
</dbReference>
<dbReference type="PRINTS" id="PR00065">
    <property type="entry name" value="TEADOMAIN"/>
</dbReference>
<evidence type="ECO:0000256" key="2">
    <source>
        <dbReference type="ARBA" id="ARBA00008421"/>
    </source>
</evidence>
<protein>
    <recommendedName>
        <fullName evidence="8">TEA domain-containing protein</fullName>
    </recommendedName>
</protein>
<evidence type="ECO:0000256" key="7">
    <source>
        <dbReference type="SAM" id="MobiDB-lite"/>
    </source>
</evidence>
<dbReference type="SMART" id="SM00426">
    <property type="entry name" value="TEA"/>
    <property type="match status" value="1"/>
</dbReference>
<evidence type="ECO:0000313" key="9">
    <source>
        <dbReference type="EMBL" id="KAF2170123.1"/>
    </source>
</evidence>
<dbReference type="AlphaFoldDB" id="A0A6A6CTT0"/>
<evidence type="ECO:0000256" key="5">
    <source>
        <dbReference type="ARBA" id="ARBA00023242"/>
    </source>
</evidence>
<dbReference type="OrthoDB" id="10006572at2759"/>
<sequence length="764" mass="86290">MIQPAPVLPSNGSPLLNADTGRTSRALQEQSTNRQHNEYSYVEGQEQKYSSLLTENNYPGHHPQPQPQHIYRQTPLQRNQYRHSSSRYQLGHDTHDARARAKQIASQLYERFRASDHYMKYRNRQQKDDKNGQEQKWPDHLEWAFFQALVYWRPMGRRQIPHKDKRRGRNELIADYIEELTGEARTRKQVSSHIQVLKPFVEGDPVIMKFLSKEDMGHMGHPGRMYGGRAASYHSSVGRVASCYPATAPVQRVPAAPVAPMANSHELAKVKGYLAVFEPRDFQMFVQRELPDGNIERLHDYTHAISDPRQDDEKPEDMTAFSQSHPFTALLLWQRRPGCNIVLAEASLAFPTIEFKDAKTGKTLPKIRLAISFLCKSRYLDINADVSCRNTFYKNGELLVGYNATTKVDIFSSDDGSAGVEAQLKFGSEFWAKQCQWMAARLRDSEDLDRAVEEVRDSIKNITAMQEVFINTEQGPERLLVIVWSFRLSRDVRGKAYWRRLRLPSSPSSYDYTSQQRTERVDSVYDYNLDFTTTSSMPQPALQSPFEYDTSSSGGSALPSGTWPTNLDDGTNTAPHSAIDFPGAADNGFDFSGGNINISYADPSIMDFSNFDSSAFNFDTATTDFVADPALQDYTQTERQDTTFTHDASQQSQDYTQQTDYSSQWCDSYTAFDPQPSISAGASNYATGPESQSQVLDGYSGHYDHTYSEGPSDGQAYGGAGQDVHGREEDPLAALAEASYLRGVSLPSQHEQQQQHHGHDHQTQ</sequence>
<comment type="similarity">
    <text evidence="2">Belongs to the TEC1 family.</text>
</comment>